<protein>
    <submittedName>
        <fullName evidence="2">Uncharacterized protein</fullName>
    </submittedName>
</protein>
<name>A0A4Y2W1C6_ARAVE</name>
<accession>A0A4Y2W1C6</accession>
<sequence>MFARQIIRRETNVLPLVWCPQPTPTDPPIGFSVHRDRQRAGVVLKFGEGVPTQVSSSSSDRDSKLRAPSQNSSRVASKRGLNITKLTLFYV</sequence>
<evidence type="ECO:0000256" key="1">
    <source>
        <dbReference type="SAM" id="MobiDB-lite"/>
    </source>
</evidence>
<evidence type="ECO:0000313" key="3">
    <source>
        <dbReference type="Proteomes" id="UP000499080"/>
    </source>
</evidence>
<evidence type="ECO:0000313" key="2">
    <source>
        <dbReference type="EMBL" id="GBO29930.1"/>
    </source>
</evidence>
<comment type="caution">
    <text evidence="2">The sequence shown here is derived from an EMBL/GenBank/DDBJ whole genome shotgun (WGS) entry which is preliminary data.</text>
</comment>
<dbReference type="Proteomes" id="UP000499080">
    <property type="component" value="Unassembled WGS sequence"/>
</dbReference>
<feature type="region of interest" description="Disordered" evidence="1">
    <location>
        <begin position="50"/>
        <end position="76"/>
    </location>
</feature>
<keyword evidence="3" id="KW-1185">Reference proteome</keyword>
<reference evidence="2 3" key="1">
    <citation type="journal article" date="2019" name="Sci. Rep.">
        <title>Orb-weaving spider Araneus ventricosus genome elucidates the spidroin gene catalogue.</title>
        <authorList>
            <person name="Kono N."/>
            <person name="Nakamura H."/>
            <person name="Ohtoshi R."/>
            <person name="Moran D.A.P."/>
            <person name="Shinohara A."/>
            <person name="Yoshida Y."/>
            <person name="Fujiwara M."/>
            <person name="Mori M."/>
            <person name="Tomita M."/>
            <person name="Arakawa K."/>
        </authorList>
    </citation>
    <scope>NUCLEOTIDE SEQUENCE [LARGE SCALE GENOMIC DNA]</scope>
</reference>
<dbReference type="AlphaFoldDB" id="A0A4Y2W1C6"/>
<proteinExistence type="predicted"/>
<dbReference type="EMBL" id="BGPR01053141">
    <property type="protein sequence ID" value="GBO29930.1"/>
    <property type="molecule type" value="Genomic_DNA"/>
</dbReference>
<gene>
    <name evidence="2" type="ORF">AVEN_134169_1</name>
</gene>
<organism evidence="2 3">
    <name type="scientific">Araneus ventricosus</name>
    <name type="common">Orbweaver spider</name>
    <name type="synonym">Epeira ventricosa</name>
    <dbReference type="NCBI Taxonomy" id="182803"/>
    <lineage>
        <taxon>Eukaryota</taxon>
        <taxon>Metazoa</taxon>
        <taxon>Ecdysozoa</taxon>
        <taxon>Arthropoda</taxon>
        <taxon>Chelicerata</taxon>
        <taxon>Arachnida</taxon>
        <taxon>Araneae</taxon>
        <taxon>Araneomorphae</taxon>
        <taxon>Entelegynae</taxon>
        <taxon>Araneoidea</taxon>
        <taxon>Araneidae</taxon>
        <taxon>Araneus</taxon>
    </lineage>
</organism>